<dbReference type="EMBL" id="CP000472">
    <property type="protein sequence ID" value="ACJ28276.1"/>
    <property type="molecule type" value="Genomic_DNA"/>
</dbReference>
<keyword evidence="4" id="KW-1185">Reference proteome</keyword>
<dbReference type="PIRSF" id="PIRSF028688">
    <property type="entry name" value="UCP_imp_028688"/>
    <property type="match status" value="1"/>
</dbReference>
<dbReference type="Pfam" id="PF17680">
    <property type="entry name" value="FlgO"/>
    <property type="match status" value="1"/>
</dbReference>
<organism evidence="3 4">
    <name type="scientific">Shewanella piezotolerans (strain WP3 / JCM 13877)</name>
    <dbReference type="NCBI Taxonomy" id="225849"/>
    <lineage>
        <taxon>Bacteria</taxon>
        <taxon>Pseudomonadati</taxon>
        <taxon>Pseudomonadota</taxon>
        <taxon>Gammaproteobacteria</taxon>
        <taxon>Alteromonadales</taxon>
        <taxon>Shewanellaceae</taxon>
        <taxon>Shewanella</taxon>
    </lineage>
</organism>
<evidence type="ECO:0000259" key="2">
    <source>
        <dbReference type="Pfam" id="PF17680"/>
    </source>
</evidence>
<gene>
    <name evidence="3" type="ordered locus">swp_1491</name>
</gene>
<evidence type="ECO:0000313" key="4">
    <source>
        <dbReference type="Proteomes" id="UP000000753"/>
    </source>
</evidence>
<feature type="domain" description="FlgO" evidence="2">
    <location>
        <begin position="46"/>
        <end position="174"/>
    </location>
</feature>
<keyword evidence="3" id="KW-0449">Lipoprotein</keyword>
<dbReference type="InterPro" id="IPR014549">
    <property type="entry name" value="FlgO"/>
</dbReference>
<dbReference type="eggNOG" id="COG5616">
    <property type="taxonomic scope" value="Bacteria"/>
</dbReference>
<accession>B8CKV0</accession>
<dbReference type="HOGENOM" id="CLU_1309412_0_0_6"/>
<keyword evidence="1" id="KW-0732">Signal</keyword>
<feature type="signal peptide" evidence="1">
    <location>
        <begin position="1"/>
        <end position="23"/>
    </location>
</feature>
<reference evidence="3 4" key="1">
    <citation type="journal article" date="2008" name="PLoS ONE">
        <title>Environmental adaptation: genomic analysis of the piezotolerant and psychrotolerant deep-sea iron reducing bacterium Shewanella piezotolerans WP3.</title>
        <authorList>
            <person name="Wang F."/>
            <person name="Wang J."/>
            <person name="Jian H."/>
            <person name="Zhang B."/>
            <person name="Li S."/>
            <person name="Wang F."/>
            <person name="Zeng X."/>
            <person name="Gao L."/>
            <person name="Bartlett D.H."/>
            <person name="Yu J."/>
            <person name="Hu S."/>
            <person name="Xiao X."/>
        </authorList>
    </citation>
    <scope>NUCLEOTIDE SEQUENCE [LARGE SCALE GENOMIC DNA]</scope>
    <source>
        <strain evidence="4">WP3 / JCM 13877</strain>
    </source>
</reference>
<protein>
    <submittedName>
        <fullName evidence="3">Lipoprotein, putative</fullName>
    </submittedName>
</protein>
<dbReference type="InterPro" id="IPR041215">
    <property type="entry name" value="FlgO_dom"/>
</dbReference>
<dbReference type="AlphaFoldDB" id="B8CKV0"/>
<proteinExistence type="predicted"/>
<evidence type="ECO:0000256" key="1">
    <source>
        <dbReference type="SAM" id="SignalP"/>
    </source>
</evidence>
<sequence>MYKTIIFLPLLMLLGCAATQNEAADEQVLESGNGLPHLSSINHLAQQMVNELVRQNDSLKPTQPLLVATPVLLADLATTNELGLQYQQGLIAALHDHQFNLIDMNVAETLRVTQEGDFILSRDWQQLPADIDVRHVVVSTMSPSKEGVVVYSRIVDVSNNRVISVAQSFVPITAMPDMLSPSERVVSENGLLYRSEHAGRKAVNLGGVK</sequence>
<dbReference type="KEGG" id="swp:swp_1491"/>
<evidence type="ECO:0000313" key="3">
    <source>
        <dbReference type="EMBL" id="ACJ28276.1"/>
    </source>
</evidence>
<dbReference type="Proteomes" id="UP000000753">
    <property type="component" value="Chromosome"/>
</dbReference>
<dbReference type="OrthoDB" id="6116374at2"/>
<dbReference type="RefSeq" id="WP_020911654.1">
    <property type="nucleotide sequence ID" value="NC_011566.1"/>
</dbReference>
<dbReference type="PROSITE" id="PS51257">
    <property type="entry name" value="PROKAR_LIPOPROTEIN"/>
    <property type="match status" value="1"/>
</dbReference>
<feature type="chain" id="PRO_5002869654" evidence="1">
    <location>
        <begin position="24"/>
        <end position="209"/>
    </location>
</feature>
<dbReference type="STRING" id="225849.swp_1491"/>
<name>B8CKV0_SHEPW</name>